<comment type="caution">
    <text evidence="1">The sequence shown here is derived from an EMBL/GenBank/DDBJ whole genome shotgun (WGS) entry which is preliminary data.</text>
</comment>
<dbReference type="RefSeq" id="WP_193536036.1">
    <property type="nucleotide sequence ID" value="NZ_JADCKF010000001.1"/>
</dbReference>
<keyword evidence="2" id="KW-1185">Reference proteome</keyword>
<dbReference type="EMBL" id="JADCKF010000001">
    <property type="protein sequence ID" value="MBE5054755.1"/>
    <property type="molecule type" value="Genomic_DNA"/>
</dbReference>
<reference evidence="1 2" key="1">
    <citation type="submission" date="2020-10" db="EMBL/GenBank/DDBJ databases">
        <title>ChiBAC.</title>
        <authorList>
            <person name="Zenner C."/>
            <person name="Hitch T.C.A."/>
            <person name="Clavel T."/>
        </authorList>
    </citation>
    <scope>NUCLEOTIDE SEQUENCE [LARGE SCALE GENOMIC DNA]</scope>
    <source>
        <strain evidence="1 2">DSM 107456</strain>
    </source>
</reference>
<sequence>MKQYWKLDEEYGVPSSMEECAELITRNAMRLRLRSGEDYVLICRQSGRIDQLSTEELWPAAV</sequence>
<protein>
    <submittedName>
        <fullName evidence="1">Uncharacterized protein</fullName>
    </submittedName>
</protein>
<organism evidence="1 2">
    <name type="scientific">Pseudoflavonifractor gallinarum</name>
    <dbReference type="NCBI Taxonomy" id="2779352"/>
    <lineage>
        <taxon>Bacteria</taxon>
        <taxon>Bacillati</taxon>
        <taxon>Bacillota</taxon>
        <taxon>Clostridia</taxon>
        <taxon>Eubacteriales</taxon>
        <taxon>Oscillospiraceae</taxon>
        <taxon>Pseudoflavonifractor</taxon>
    </lineage>
</organism>
<name>A0ABR9R7V0_9FIRM</name>
<gene>
    <name evidence="1" type="ORF">INF37_01885</name>
</gene>
<dbReference type="Proteomes" id="UP000806211">
    <property type="component" value="Unassembled WGS sequence"/>
</dbReference>
<evidence type="ECO:0000313" key="2">
    <source>
        <dbReference type="Proteomes" id="UP000806211"/>
    </source>
</evidence>
<proteinExistence type="predicted"/>
<evidence type="ECO:0000313" key="1">
    <source>
        <dbReference type="EMBL" id="MBE5054755.1"/>
    </source>
</evidence>
<accession>A0ABR9R7V0</accession>